<dbReference type="Proteomes" id="UP000324091">
    <property type="component" value="Chromosome 9"/>
</dbReference>
<evidence type="ECO:0008006" key="3">
    <source>
        <dbReference type="Google" id="ProtNLM"/>
    </source>
</evidence>
<protein>
    <recommendedName>
        <fullName evidence="3">Reverse transcriptase domain-containing protein</fullName>
    </recommendedName>
</protein>
<reference evidence="1 2" key="1">
    <citation type="submission" date="2019-04" db="EMBL/GenBank/DDBJ databases">
        <title>Chromosome genome assembly for Takifugu flavidus.</title>
        <authorList>
            <person name="Xiao S."/>
        </authorList>
    </citation>
    <scope>NUCLEOTIDE SEQUENCE [LARGE SCALE GENOMIC DNA]</scope>
    <source>
        <strain evidence="1">HTHZ2018</strain>
        <tissue evidence="1">Muscle</tissue>
    </source>
</reference>
<sequence length="281" mass="31466">MVDTRADRYRLAKRVVAATVAEAKTRAWDEFGYPQGGTESDDQEVDHPISGAEVAEVVKQLPGGGAPGADEIRPSRGTTDQLFTLAGVLEGSWEFAQPVQKAYDRVPRGILWGVLQEYGVEGPLIRAVQSLYQRSRSLVRIAGFLLAPSNRDLQQILGRFATKCEAAGMRISTSKSESMVLARKKVEYLLWVGEEVLPQVEEFKYLGILFTSEGRMEREINRRIGAASAVMRALNRSVMVKRELSWKAKLSIYRSIYAPVLTYGHQCWVMTERTRSRIQAP</sequence>
<comment type="caution">
    <text evidence="1">The sequence shown here is derived from an EMBL/GenBank/DDBJ whole genome shotgun (WGS) entry which is preliminary data.</text>
</comment>
<dbReference type="PANTHER" id="PTHR47027:SF30">
    <property type="entry name" value="THAP-TYPE DOMAIN-CONTAINING PROTEIN"/>
    <property type="match status" value="1"/>
</dbReference>
<accession>A0A5C6MLU0</accession>
<dbReference type="AlphaFoldDB" id="A0A5C6MLU0"/>
<gene>
    <name evidence="1" type="ORF">D4764_09G0002400</name>
</gene>
<dbReference type="PANTHER" id="PTHR47027">
    <property type="entry name" value="REVERSE TRANSCRIPTASE DOMAIN-CONTAINING PROTEIN"/>
    <property type="match status" value="1"/>
</dbReference>
<evidence type="ECO:0000313" key="2">
    <source>
        <dbReference type="Proteomes" id="UP000324091"/>
    </source>
</evidence>
<organism evidence="1 2">
    <name type="scientific">Takifugu flavidus</name>
    <name type="common">sansaifugu</name>
    <dbReference type="NCBI Taxonomy" id="433684"/>
    <lineage>
        <taxon>Eukaryota</taxon>
        <taxon>Metazoa</taxon>
        <taxon>Chordata</taxon>
        <taxon>Craniata</taxon>
        <taxon>Vertebrata</taxon>
        <taxon>Euteleostomi</taxon>
        <taxon>Actinopterygii</taxon>
        <taxon>Neopterygii</taxon>
        <taxon>Teleostei</taxon>
        <taxon>Neoteleostei</taxon>
        <taxon>Acanthomorphata</taxon>
        <taxon>Eupercaria</taxon>
        <taxon>Tetraodontiformes</taxon>
        <taxon>Tetradontoidea</taxon>
        <taxon>Tetraodontidae</taxon>
        <taxon>Takifugu</taxon>
    </lineage>
</organism>
<proteinExistence type="predicted"/>
<evidence type="ECO:0000313" key="1">
    <source>
        <dbReference type="EMBL" id="TWW55191.1"/>
    </source>
</evidence>
<name>A0A5C6MLU0_9TELE</name>
<keyword evidence="2" id="KW-1185">Reference proteome</keyword>
<dbReference type="EMBL" id="RHFK02000022">
    <property type="protein sequence ID" value="TWW55191.1"/>
    <property type="molecule type" value="Genomic_DNA"/>
</dbReference>